<feature type="signal peptide" evidence="1">
    <location>
        <begin position="1"/>
        <end position="22"/>
    </location>
</feature>
<protein>
    <recommendedName>
        <fullName evidence="4">DJ-1/PfpI domain-containing protein</fullName>
    </recommendedName>
</protein>
<keyword evidence="3" id="KW-1185">Reference proteome</keyword>
<evidence type="ECO:0000313" key="2">
    <source>
        <dbReference type="EMBL" id="KAK3798539.1"/>
    </source>
</evidence>
<gene>
    <name evidence="2" type="ORF">RRG08_001301</name>
</gene>
<evidence type="ECO:0000256" key="1">
    <source>
        <dbReference type="SAM" id="SignalP"/>
    </source>
</evidence>
<dbReference type="EMBL" id="JAWDGP010000666">
    <property type="protein sequence ID" value="KAK3798539.1"/>
    <property type="molecule type" value="Genomic_DNA"/>
</dbReference>
<proteinExistence type="predicted"/>
<dbReference type="AlphaFoldDB" id="A0AAE1E8R6"/>
<dbReference type="SUPFAM" id="SSF52317">
    <property type="entry name" value="Class I glutamine amidotransferase-like"/>
    <property type="match status" value="1"/>
</dbReference>
<evidence type="ECO:0000313" key="3">
    <source>
        <dbReference type="Proteomes" id="UP001283361"/>
    </source>
</evidence>
<comment type="caution">
    <text evidence="2">The sequence shown here is derived from an EMBL/GenBank/DDBJ whole genome shotgun (WGS) entry which is preliminary data.</text>
</comment>
<sequence length="147" mass="16270">MAVLRFLCFCQLLCVLVNNAQSQSSMAKKILVILTSADKMGDTEEPIGWYLPELAHPYKALVDAGFIIESVSPKGGKAPVDPGSVKDYKDDPICQWFQKDAKAQALVDNTKTPSQIDPRLKLFSISNFFISFNTKKGVKKGQKQNES</sequence>
<keyword evidence="1" id="KW-0732">Signal</keyword>
<accession>A0AAE1E8R6</accession>
<name>A0AAE1E8R6_9GAST</name>
<feature type="chain" id="PRO_5042070965" description="DJ-1/PfpI domain-containing protein" evidence="1">
    <location>
        <begin position="23"/>
        <end position="147"/>
    </location>
</feature>
<evidence type="ECO:0008006" key="4">
    <source>
        <dbReference type="Google" id="ProtNLM"/>
    </source>
</evidence>
<dbReference type="Gene3D" id="3.40.50.880">
    <property type="match status" value="1"/>
</dbReference>
<dbReference type="Proteomes" id="UP001283361">
    <property type="component" value="Unassembled WGS sequence"/>
</dbReference>
<dbReference type="InterPro" id="IPR029062">
    <property type="entry name" value="Class_I_gatase-like"/>
</dbReference>
<reference evidence="2" key="1">
    <citation type="journal article" date="2023" name="G3 (Bethesda)">
        <title>A reference genome for the long-term kleptoplast-retaining sea slug Elysia crispata morphotype clarki.</title>
        <authorList>
            <person name="Eastman K.E."/>
            <person name="Pendleton A.L."/>
            <person name="Shaikh M.A."/>
            <person name="Suttiyut T."/>
            <person name="Ogas R."/>
            <person name="Tomko P."/>
            <person name="Gavelis G."/>
            <person name="Widhalm J.R."/>
            <person name="Wisecaver J.H."/>
        </authorList>
    </citation>
    <scope>NUCLEOTIDE SEQUENCE</scope>
    <source>
        <strain evidence="2">ECLA1</strain>
    </source>
</reference>
<organism evidence="2 3">
    <name type="scientific">Elysia crispata</name>
    <name type="common">lettuce slug</name>
    <dbReference type="NCBI Taxonomy" id="231223"/>
    <lineage>
        <taxon>Eukaryota</taxon>
        <taxon>Metazoa</taxon>
        <taxon>Spiralia</taxon>
        <taxon>Lophotrochozoa</taxon>
        <taxon>Mollusca</taxon>
        <taxon>Gastropoda</taxon>
        <taxon>Heterobranchia</taxon>
        <taxon>Euthyneura</taxon>
        <taxon>Panpulmonata</taxon>
        <taxon>Sacoglossa</taxon>
        <taxon>Placobranchoidea</taxon>
        <taxon>Plakobranchidae</taxon>
        <taxon>Elysia</taxon>
    </lineage>
</organism>